<reference evidence="2 3" key="1">
    <citation type="submission" date="2021-03" db="EMBL/GenBank/DDBJ databases">
        <authorList>
            <person name="So Y."/>
        </authorList>
    </citation>
    <scope>NUCLEOTIDE SEQUENCE [LARGE SCALE GENOMIC DNA]</scope>
    <source>
        <strain evidence="2 3">SSH11</strain>
    </source>
</reference>
<dbReference type="EMBL" id="JAGIZB010000024">
    <property type="protein sequence ID" value="MBP0447019.1"/>
    <property type="molecule type" value="Genomic_DNA"/>
</dbReference>
<keyword evidence="1" id="KW-0175">Coiled coil</keyword>
<gene>
    <name evidence="2" type="ORF">J8J14_19780</name>
</gene>
<evidence type="ECO:0000313" key="3">
    <source>
        <dbReference type="Proteomes" id="UP000681594"/>
    </source>
</evidence>
<evidence type="ECO:0000313" key="2">
    <source>
        <dbReference type="EMBL" id="MBP0447019.1"/>
    </source>
</evidence>
<dbReference type="RefSeq" id="WP_209381286.1">
    <property type="nucleotide sequence ID" value="NZ_JAGIZB010000024.1"/>
</dbReference>
<keyword evidence="3" id="KW-1185">Reference proteome</keyword>
<proteinExistence type="predicted"/>
<protein>
    <submittedName>
        <fullName evidence="2">Uncharacterized protein</fullName>
    </submittedName>
</protein>
<dbReference type="Proteomes" id="UP000681594">
    <property type="component" value="Unassembled WGS sequence"/>
</dbReference>
<feature type="coiled-coil region" evidence="1">
    <location>
        <begin position="63"/>
        <end position="97"/>
    </location>
</feature>
<organism evidence="2 3">
    <name type="scientific">Pararoseomonas baculiformis</name>
    <dbReference type="NCBI Taxonomy" id="2820812"/>
    <lineage>
        <taxon>Bacteria</taxon>
        <taxon>Pseudomonadati</taxon>
        <taxon>Pseudomonadota</taxon>
        <taxon>Alphaproteobacteria</taxon>
        <taxon>Acetobacterales</taxon>
        <taxon>Acetobacteraceae</taxon>
        <taxon>Pararoseomonas</taxon>
    </lineage>
</organism>
<name>A0ABS4AJI5_9PROT</name>
<sequence>MRKLLGRFRRAILQVARALRLLGPIERLHRVEQHTQGIQQHTQDIQQHTYRIEQQQLALSAMFQELQQTSAGLARTLEELRASLNAVNERLSVSEIALRDMPVRITTRMAEITASEVDRLDGYLAYHFAMVHASQDPLATRLTDASQAQARQISEKVEQEVDRLDLNLVHHVAVLRALGERVVAQRSDS</sequence>
<evidence type="ECO:0000256" key="1">
    <source>
        <dbReference type="SAM" id="Coils"/>
    </source>
</evidence>
<comment type="caution">
    <text evidence="2">The sequence shown here is derived from an EMBL/GenBank/DDBJ whole genome shotgun (WGS) entry which is preliminary data.</text>
</comment>
<accession>A0ABS4AJI5</accession>